<dbReference type="AlphaFoldDB" id="A0A9P6B3H3"/>
<dbReference type="EMBL" id="MU128934">
    <property type="protein sequence ID" value="KAF9517039.1"/>
    <property type="molecule type" value="Genomic_DNA"/>
</dbReference>
<evidence type="ECO:0000313" key="3">
    <source>
        <dbReference type="Proteomes" id="UP000886523"/>
    </source>
</evidence>
<feature type="region of interest" description="Disordered" evidence="1">
    <location>
        <begin position="69"/>
        <end position="97"/>
    </location>
</feature>
<dbReference type="Proteomes" id="UP000886523">
    <property type="component" value="Unassembled WGS sequence"/>
</dbReference>
<reference evidence="2" key="1">
    <citation type="journal article" date="2020" name="Nat. Commun.">
        <title>Large-scale genome sequencing of mycorrhizal fungi provides insights into the early evolution of symbiotic traits.</title>
        <authorList>
            <person name="Miyauchi S."/>
            <person name="Kiss E."/>
            <person name="Kuo A."/>
            <person name="Drula E."/>
            <person name="Kohler A."/>
            <person name="Sanchez-Garcia M."/>
            <person name="Morin E."/>
            <person name="Andreopoulos B."/>
            <person name="Barry K.W."/>
            <person name="Bonito G."/>
            <person name="Buee M."/>
            <person name="Carver A."/>
            <person name="Chen C."/>
            <person name="Cichocki N."/>
            <person name="Clum A."/>
            <person name="Culley D."/>
            <person name="Crous P.W."/>
            <person name="Fauchery L."/>
            <person name="Girlanda M."/>
            <person name="Hayes R.D."/>
            <person name="Keri Z."/>
            <person name="LaButti K."/>
            <person name="Lipzen A."/>
            <person name="Lombard V."/>
            <person name="Magnuson J."/>
            <person name="Maillard F."/>
            <person name="Murat C."/>
            <person name="Nolan M."/>
            <person name="Ohm R.A."/>
            <person name="Pangilinan J."/>
            <person name="Pereira M.F."/>
            <person name="Perotto S."/>
            <person name="Peter M."/>
            <person name="Pfister S."/>
            <person name="Riley R."/>
            <person name="Sitrit Y."/>
            <person name="Stielow J.B."/>
            <person name="Szollosi G."/>
            <person name="Zifcakova L."/>
            <person name="Stursova M."/>
            <person name="Spatafora J.W."/>
            <person name="Tedersoo L."/>
            <person name="Vaario L.M."/>
            <person name="Yamada A."/>
            <person name="Yan M."/>
            <person name="Wang P."/>
            <person name="Xu J."/>
            <person name="Bruns T."/>
            <person name="Baldrian P."/>
            <person name="Vilgalys R."/>
            <person name="Dunand C."/>
            <person name="Henrissat B."/>
            <person name="Grigoriev I.V."/>
            <person name="Hibbett D."/>
            <person name="Nagy L.G."/>
            <person name="Martin F.M."/>
        </authorList>
    </citation>
    <scope>NUCLEOTIDE SEQUENCE</scope>
    <source>
        <strain evidence="2">UP504</strain>
    </source>
</reference>
<feature type="compositionally biased region" description="Polar residues" evidence="1">
    <location>
        <begin position="69"/>
        <end position="83"/>
    </location>
</feature>
<protein>
    <submittedName>
        <fullName evidence="2">Uncharacterized protein</fullName>
    </submittedName>
</protein>
<accession>A0A9P6B3H3</accession>
<gene>
    <name evidence="2" type="ORF">BS47DRAFT_1390102</name>
</gene>
<name>A0A9P6B3H3_9AGAM</name>
<organism evidence="2 3">
    <name type="scientific">Hydnum rufescens UP504</name>
    <dbReference type="NCBI Taxonomy" id="1448309"/>
    <lineage>
        <taxon>Eukaryota</taxon>
        <taxon>Fungi</taxon>
        <taxon>Dikarya</taxon>
        <taxon>Basidiomycota</taxon>
        <taxon>Agaricomycotina</taxon>
        <taxon>Agaricomycetes</taxon>
        <taxon>Cantharellales</taxon>
        <taxon>Hydnaceae</taxon>
        <taxon>Hydnum</taxon>
    </lineage>
</organism>
<evidence type="ECO:0000256" key="1">
    <source>
        <dbReference type="SAM" id="MobiDB-lite"/>
    </source>
</evidence>
<evidence type="ECO:0000313" key="2">
    <source>
        <dbReference type="EMBL" id="KAF9517039.1"/>
    </source>
</evidence>
<comment type="caution">
    <text evidence="2">The sequence shown here is derived from an EMBL/GenBank/DDBJ whole genome shotgun (WGS) entry which is preliminary data.</text>
</comment>
<keyword evidence="3" id="KW-1185">Reference proteome</keyword>
<sequence length="141" mass="15294">MDAHSHSRPNQSLPSTLSLATLILKPSPIKSQEAGLPLANDYRDDTATVESTSALSSPIVLKVPITPRTTYPMIQTPPNSTQGPHMGNPPSTMSTSSTKTMLLRMLQQMQADLAHSTQIQAEMARTNAQMNARLEELANEN</sequence>
<proteinExistence type="predicted"/>